<gene>
    <name evidence="3" type="ORF">FEN17_14600</name>
</gene>
<dbReference type="PROSITE" id="PS51257">
    <property type="entry name" value="PROKAR_LIPOPROTEIN"/>
    <property type="match status" value="1"/>
</dbReference>
<name>A0A5R9KX47_9BACT</name>
<proteinExistence type="predicted"/>
<keyword evidence="4" id="KW-1185">Reference proteome</keyword>
<feature type="chain" id="PRO_5024428734" description="DUF3108 domain-containing protein" evidence="1">
    <location>
        <begin position="23"/>
        <end position="264"/>
    </location>
</feature>
<dbReference type="Pfam" id="PF21347">
    <property type="entry name" value="DUF3108_like"/>
    <property type="match status" value="1"/>
</dbReference>
<evidence type="ECO:0000313" key="4">
    <source>
        <dbReference type="Proteomes" id="UP000306402"/>
    </source>
</evidence>
<dbReference type="EMBL" id="VCEJ01000004">
    <property type="protein sequence ID" value="TLV00710.1"/>
    <property type="molecule type" value="Genomic_DNA"/>
</dbReference>
<evidence type="ECO:0000259" key="2">
    <source>
        <dbReference type="Pfam" id="PF21347"/>
    </source>
</evidence>
<dbReference type="Gene3D" id="2.40.360.20">
    <property type="match status" value="1"/>
</dbReference>
<feature type="domain" description="DUF3108" evidence="2">
    <location>
        <begin position="176"/>
        <end position="247"/>
    </location>
</feature>
<dbReference type="InterPro" id="IPR049279">
    <property type="entry name" value="DUF3108-like"/>
</dbReference>
<evidence type="ECO:0000256" key="1">
    <source>
        <dbReference type="SAM" id="SignalP"/>
    </source>
</evidence>
<evidence type="ECO:0000313" key="3">
    <source>
        <dbReference type="EMBL" id="TLV00710.1"/>
    </source>
</evidence>
<dbReference type="AlphaFoldDB" id="A0A5R9KX47"/>
<sequence>MRRSKAVMLPLAIALLSLVSCKDDPAVDPDENNPPVAEKAFIPEKNKTYSYKISDSDGGVSNSVLRVTSVKDSSGIPVSHIENVIEEEDDKIILNYRAFSHGGHTTNELSIPAGFNSMQQYVQEFAYIDDYELSGFPQVQVFDNKGTVDSKVTFSTKPVKMHLELTIPVSEEESIPAQMDCTIQYADGKAIAQENITTPAGTFNCTKWLYSYELYGKLTAGQSAPEEVRVVYTVTEWTAPGVGVVKSVEASGEDVTTTELQKIQ</sequence>
<keyword evidence="1" id="KW-0732">Signal</keyword>
<accession>A0A5R9KX47</accession>
<dbReference type="OrthoDB" id="665223at2"/>
<feature type="signal peptide" evidence="1">
    <location>
        <begin position="1"/>
        <end position="22"/>
    </location>
</feature>
<organism evidence="3 4">
    <name type="scientific">Dyadobacter luticola</name>
    <dbReference type="NCBI Taxonomy" id="1979387"/>
    <lineage>
        <taxon>Bacteria</taxon>
        <taxon>Pseudomonadati</taxon>
        <taxon>Bacteroidota</taxon>
        <taxon>Cytophagia</taxon>
        <taxon>Cytophagales</taxon>
        <taxon>Spirosomataceae</taxon>
        <taxon>Dyadobacter</taxon>
    </lineage>
</organism>
<dbReference type="RefSeq" id="WP_138366084.1">
    <property type="nucleotide sequence ID" value="NZ_VCEJ01000004.1"/>
</dbReference>
<reference evidence="3 4" key="1">
    <citation type="submission" date="2019-05" db="EMBL/GenBank/DDBJ databases">
        <authorList>
            <person name="Qu J.-H."/>
        </authorList>
    </citation>
    <scope>NUCLEOTIDE SEQUENCE [LARGE SCALE GENOMIC DNA]</scope>
    <source>
        <strain evidence="3 4">T17</strain>
    </source>
</reference>
<protein>
    <recommendedName>
        <fullName evidence="2">DUF3108 domain-containing protein</fullName>
    </recommendedName>
</protein>
<comment type="caution">
    <text evidence="3">The sequence shown here is derived from an EMBL/GenBank/DDBJ whole genome shotgun (WGS) entry which is preliminary data.</text>
</comment>
<dbReference type="Proteomes" id="UP000306402">
    <property type="component" value="Unassembled WGS sequence"/>
</dbReference>